<protein>
    <submittedName>
        <fullName evidence="6">Ergot alkaloid biosynthesis protein</fullName>
    </submittedName>
</protein>
<dbReference type="Gene3D" id="3.40.50.720">
    <property type="entry name" value="NAD(P)-binding Rossmann-like Domain"/>
    <property type="match status" value="1"/>
</dbReference>
<keyword evidence="7" id="KW-1185">Reference proteome</keyword>
<comment type="similarity">
    <text evidence="2">Belongs to the fgaFS/easG family.</text>
</comment>
<reference evidence="6" key="1">
    <citation type="submission" date="2020-08" db="EMBL/GenBank/DDBJ databases">
        <title>Functional genomics of gut bacteria from endangered species of beetles.</title>
        <authorList>
            <person name="Carlos-Shanley C."/>
        </authorList>
    </citation>
    <scope>NUCLEOTIDE SEQUENCE [LARGE SCALE GENOMIC DNA]</scope>
    <source>
        <strain evidence="6">S00060</strain>
    </source>
</reference>
<feature type="domain" description="NmrA-like" evidence="5">
    <location>
        <begin position="5"/>
        <end position="240"/>
    </location>
</feature>
<dbReference type="GO" id="GO:0009820">
    <property type="term" value="P:alkaloid metabolic process"/>
    <property type="evidence" value="ECO:0007669"/>
    <property type="project" value="UniProtKB-KW"/>
</dbReference>
<sequence>MNIQNQILITGGTGTTGSRIAKKLIERGYKPRIASRKNPLGTEIDHVYFDWYDETTHNLALENINKLYLVAPVGVIDPSPIVLPFIDLALKKGVKRIVLLSSSLVDEGGPVFGKIHQAVREKAPEWAVLQPSYFMQNFIGIQHGYSIKANKEIVTATQDGKVGFVDADDIAEVGVNALIDEIPHNTNHLITGPEALSYTDAANIIGSVIGESIHHVPISTSTLQDKMVEAGMTRDYAEFMVGLDKEIQKGTENRTTGTVERITGRKPRSLGEFATIHAHFWKQT</sequence>
<evidence type="ECO:0000313" key="6">
    <source>
        <dbReference type="EMBL" id="MBA9042745.1"/>
    </source>
</evidence>
<evidence type="ECO:0000256" key="4">
    <source>
        <dbReference type="ARBA" id="ARBA00023002"/>
    </source>
</evidence>
<dbReference type="NCBIfam" id="TIGR03649">
    <property type="entry name" value="ergot_EASG"/>
    <property type="match status" value="1"/>
</dbReference>
<keyword evidence="3" id="KW-0017">Alkaloid metabolism</keyword>
<dbReference type="InterPro" id="IPR051604">
    <property type="entry name" value="Ergot_Alk_Oxidoreductase"/>
</dbReference>
<keyword evidence="4" id="KW-0560">Oxidoreductase</keyword>
<accession>A0A7W3NGW7</accession>
<dbReference type="EMBL" id="JACJHT010000016">
    <property type="protein sequence ID" value="MBA9042745.1"/>
    <property type="molecule type" value="Genomic_DNA"/>
</dbReference>
<proteinExistence type="inferred from homology"/>
<dbReference type="AlphaFoldDB" id="A0A7W3NGW7"/>
<dbReference type="SUPFAM" id="SSF51735">
    <property type="entry name" value="NAD(P)-binding Rossmann-fold domains"/>
    <property type="match status" value="1"/>
</dbReference>
<dbReference type="GO" id="GO:0016491">
    <property type="term" value="F:oxidoreductase activity"/>
    <property type="evidence" value="ECO:0007669"/>
    <property type="project" value="UniProtKB-KW"/>
</dbReference>
<comment type="pathway">
    <text evidence="1">Alkaloid biosynthesis; ergot alkaloid biosynthesis.</text>
</comment>
<dbReference type="InterPro" id="IPR008030">
    <property type="entry name" value="NmrA-like"/>
</dbReference>
<dbReference type="Pfam" id="PF05368">
    <property type="entry name" value="NmrA"/>
    <property type="match status" value="1"/>
</dbReference>
<dbReference type="InterPro" id="IPR036291">
    <property type="entry name" value="NAD(P)-bd_dom_sf"/>
</dbReference>
<dbReference type="InterPro" id="IPR019901">
    <property type="entry name" value="Ergot_alkaloid_biosynthesis"/>
</dbReference>
<evidence type="ECO:0000313" key="7">
    <source>
        <dbReference type="Proteomes" id="UP000543174"/>
    </source>
</evidence>
<dbReference type="PANTHER" id="PTHR43162">
    <property type="match status" value="1"/>
</dbReference>
<name>A0A7W3NGW7_PRIAR</name>
<evidence type="ECO:0000256" key="3">
    <source>
        <dbReference type="ARBA" id="ARBA00022589"/>
    </source>
</evidence>
<evidence type="ECO:0000259" key="5">
    <source>
        <dbReference type="Pfam" id="PF05368"/>
    </source>
</evidence>
<evidence type="ECO:0000256" key="1">
    <source>
        <dbReference type="ARBA" id="ARBA00005107"/>
    </source>
</evidence>
<dbReference type="Gene3D" id="3.90.25.10">
    <property type="entry name" value="UDP-galactose 4-epimerase, domain 1"/>
    <property type="match status" value="1"/>
</dbReference>
<dbReference type="RefSeq" id="WP_182528181.1">
    <property type="nucleotide sequence ID" value="NZ_JACJHT010000016.1"/>
</dbReference>
<evidence type="ECO:0000256" key="2">
    <source>
        <dbReference type="ARBA" id="ARBA00005372"/>
    </source>
</evidence>
<gene>
    <name evidence="6" type="ORF">HNP21_005883</name>
</gene>
<comment type="caution">
    <text evidence="6">The sequence shown here is derived from an EMBL/GenBank/DDBJ whole genome shotgun (WGS) entry which is preliminary data.</text>
</comment>
<organism evidence="6 7">
    <name type="scientific">Priestia aryabhattai</name>
    <name type="common">Bacillus aryabhattai</name>
    <dbReference type="NCBI Taxonomy" id="412384"/>
    <lineage>
        <taxon>Bacteria</taxon>
        <taxon>Bacillati</taxon>
        <taxon>Bacillota</taxon>
        <taxon>Bacilli</taxon>
        <taxon>Bacillales</taxon>
        <taxon>Bacillaceae</taxon>
        <taxon>Priestia</taxon>
    </lineage>
</organism>
<dbReference type="PANTHER" id="PTHR43162:SF1">
    <property type="entry name" value="PRESTALK A DIFFERENTIATION PROTEIN A"/>
    <property type="match status" value="1"/>
</dbReference>
<dbReference type="Proteomes" id="UP000543174">
    <property type="component" value="Unassembled WGS sequence"/>
</dbReference>